<dbReference type="PANTHER" id="PTHR31623:SF124">
    <property type="entry name" value="VINORINE SYNTHASE-RELATED"/>
    <property type="match status" value="1"/>
</dbReference>
<protein>
    <submittedName>
        <fullName evidence="4">Vinorine synthase-like</fullName>
    </submittedName>
</protein>
<keyword evidence="2" id="KW-0808">Transferase</keyword>
<dbReference type="Proteomes" id="UP001237642">
    <property type="component" value="Unassembled WGS sequence"/>
</dbReference>
<dbReference type="PANTHER" id="PTHR31623">
    <property type="entry name" value="F21J9.9"/>
    <property type="match status" value="1"/>
</dbReference>
<evidence type="ECO:0000256" key="3">
    <source>
        <dbReference type="ARBA" id="ARBA00023315"/>
    </source>
</evidence>
<dbReference type="Pfam" id="PF02458">
    <property type="entry name" value="Transferase"/>
    <property type="match status" value="1"/>
</dbReference>
<proteinExistence type="inferred from homology"/>
<comment type="similarity">
    <text evidence="1">Belongs to the plant acyltransferase family.</text>
</comment>
<dbReference type="GO" id="GO:0016746">
    <property type="term" value="F:acyltransferase activity"/>
    <property type="evidence" value="ECO:0007669"/>
    <property type="project" value="UniProtKB-KW"/>
</dbReference>
<gene>
    <name evidence="4" type="ORF">POM88_034200</name>
</gene>
<name>A0AAD8HJX6_9APIA</name>
<reference evidence="4" key="2">
    <citation type="submission" date="2023-05" db="EMBL/GenBank/DDBJ databases">
        <authorList>
            <person name="Schelkunov M.I."/>
        </authorList>
    </citation>
    <scope>NUCLEOTIDE SEQUENCE</scope>
    <source>
        <strain evidence="4">Hsosn_3</strain>
        <tissue evidence="4">Leaf</tissue>
    </source>
</reference>
<keyword evidence="5" id="KW-1185">Reference proteome</keyword>
<keyword evidence="3" id="KW-0012">Acyltransferase</keyword>
<accession>A0AAD8HJX6</accession>
<dbReference type="InterPro" id="IPR023213">
    <property type="entry name" value="CAT-like_dom_sf"/>
</dbReference>
<evidence type="ECO:0000256" key="1">
    <source>
        <dbReference type="ARBA" id="ARBA00009861"/>
    </source>
</evidence>
<reference evidence="4" key="1">
    <citation type="submission" date="2023-02" db="EMBL/GenBank/DDBJ databases">
        <title>Genome of toxic invasive species Heracleum sosnowskyi carries increased number of genes despite the absence of recent whole-genome duplications.</title>
        <authorList>
            <person name="Schelkunov M."/>
            <person name="Shtratnikova V."/>
            <person name="Makarenko M."/>
            <person name="Klepikova A."/>
            <person name="Omelchenko D."/>
            <person name="Novikova G."/>
            <person name="Obukhova E."/>
            <person name="Bogdanov V."/>
            <person name="Penin A."/>
            <person name="Logacheva M."/>
        </authorList>
    </citation>
    <scope>NUCLEOTIDE SEQUENCE</scope>
    <source>
        <strain evidence="4">Hsosn_3</strain>
        <tissue evidence="4">Leaf</tissue>
    </source>
</reference>
<dbReference type="Gene3D" id="3.30.559.10">
    <property type="entry name" value="Chloramphenicol acetyltransferase-like domain"/>
    <property type="match status" value="2"/>
</dbReference>
<evidence type="ECO:0000313" key="5">
    <source>
        <dbReference type="Proteomes" id="UP001237642"/>
    </source>
</evidence>
<sequence length="445" mass="49520">MKVEILSKVLIKPYTATPSCFRNYKISLLDELSPNMNVPTIFYYLANDQDNTIDCNLLYKQLKTSLSKALTVFHPFAGRYCKDNHSVDCSDQGAEFVEAKVDVELDDLLSQRLNLKTEVLNDLVPCPLGAVDEFTDPLLSVQVSAFSCGGFAIAVCSSHRIADMSTTMSLINVWTIAAKQELGYIDKNHLPISFNFDSASLFPGKMLSSLPAGLTRDKETIEVHKIVTKMFYFNKSKISSIRERARLDDSSMLPTRVQSIFGYIGKAIIDVHLANPESPKTYTLLQPVNMRKRTVPPLPKNQFGNLYLTTIVQSEVGPERILGLGSFVDCLSKAVKGVVDACGMVLSQGEVAQTMISHGSCELIKSLSDPNIFFAGTYSSWCKFPFYEADFGWGKPTWVSIPNVPMKNTVVLIDDKSGEGIEAWVCMDENDMQKFIQHSYIADIM</sequence>
<dbReference type="EMBL" id="JAUIZM010000008">
    <property type="protein sequence ID" value="KAK1368108.1"/>
    <property type="molecule type" value="Genomic_DNA"/>
</dbReference>
<evidence type="ECO:0000313" key="4">
    <source>
        <dbReference type="EMBL" id="KAK1368108.1"/>
    </source>
</evidence>
<evidence type="ECO:0000256" key="2">
    <source>
        <dbReference type="ARBA" id="ARBA00022679"/>
    </source>
</evidence>
<dbReference type="AlphaFoldDB" id="A0AAD8HJX6"/>
<comment type="caution">
    <text evidence="4">The sequence shown here is derived from an EMBL/GenBank/DDBJ whole genome shotgun (WGS) entry which is preliminary data.</text>
</comment>
<organism evidence="4 5">
    <name type="scientific">Heracleum sosnowskyi</name>
    <dbReference type="NCBI Taxonomy" id="360622"/>
    <lineage>
        <taxon>Eukaryota</taxon>
        <taxon>Viridiplantae</taxon>
        <taxon>Streptophyta</taxon>
        <taxon>Embryophyta</taxon>
        <taxon>Tracheophyta</taxon>
        <taxon>Spermatophyta</taxon>
        <taxon>Magnoliopsida</taxon>
        <taxon>eudicotyledons</taxon>
        <taxon>Gunneridae</taxon>
        <taxon>Pentapetalae</taxon>
        <taxon>asterids</taxon>
        <taxon>campanulids</taxon>
        <taxon>Apiales</taxon>
        <taxon>Apiaceae</taxon>
        <taxon>Apioideae</taxon>
        <taxon>apioid superclade</taxon>
        <taxon>Tordylieae</taxon>
        <taxon>Tordyliinae</taxon>
        <taxon>Heracleum</taxon>
    </lineage>
</organism>